<reference evidence="2" key="1">
    <citation type="journal article" date="2020" name="mSystems">
        <title>Genome- and Community-Level Interaction Insights into Carbon Utilization and Element Cycling Functions of Hydrothermarchaeota in Hydrothermal Sediment.</title>
        <authorList>
            <person name="Zhou Z."/>
            <person name="Liu Y."/>
            <person name="Xu W."/>
            <person name="Pan J."/>
            <person name="Luo Z.H."/>
            <person name="Li M."/>
        </authorList>
    </citation>
    <scope>NUCLEOTIDE SEQUENCE [LARGE SCALE GENOMIC DNA]</scope>
    <source>
        <strain evidence="2">SpSt-508</strain>
    </source>
</reference>
<gene>
    <name evidence="2" type="ORF">ENS64_04760</name>
</gene>
<dbReference type="SMART" id="SM00228">
    <property type="entry name" value="PDZ"/>
    <property type="match status" value="1"/>
</dbReference>
<dbReference type="AlphaFoldDB" id="A0A7C4LL63"/>
<comment type="caution">
    <text evidence="2">The sequence shown here is derived from an EMBL/GenBank/DDBJ whole genome shotgun (WGS) entry which is preliminary data.</text>
</comment>
<sequence>MSNWPWRSLVLLVAGGFIVTVMLVPDPSPQDYSSLSTAELVDRLASPRSVVRQAAAGQLIVRGKTIAPELVRAAQTAAPNQLREIVAILEELMLSSDVRVSELAEESLEELAGSPVRSAADLAARILLRNATLRHNRAMAHLDCLGATVHVAVHQELRTDARAPDFSASPRTHLTTRLVILDGNWLGGDPGLKHIGRLFPGDLLMVHVDDDAAVSEAGLQQLRIARPDTVIRRPDQGCLGISYSRDSSDTVVTGVVPNSPADRAGLRPGDVILSIDNEPLRQFQQLSTLTRERRPGDAIRLVLNRYQGSTPVTMSIELRLGSDFRTGVCACVE</sequence>
<feature type="domain" description="PDZ" evidence="1">
    <location>
        <begin position="228"/>
        <end position="307"/>
    </location>
</feature>
<proteinExistence type="predicted"/>
<dbReference type="Pfam" id="PF17820">
    <property type="entry name" value="PDZ_6"/>
    <property type="match status" value="1"/>
</dbReference>
<dbReference type="SUPFAM" id="SSF50156">
    <property type="entry name" value="PDZ domain-like"/>
    <property type="match status" value="1"/>
</dbReference>
<name>A0A7C4LL63_9PLAN</name>
<dbReference type="PROSITE" id="PS50106">
    <property type="entry name" value="PDZ"/>
    <property type="match status" value="1"/>
</dbReference>
<dbReference type="CDD" id="cd06779">
    <property type="entry name" value="cpPDZ_Deg_HtrA-like"/>
    <property type="match status" value="1"/>
</dbReference>
<dbReference type="InterPro" id="IPR036034">
    <property type="entry name" value="PDZ_sf"/>
</dbReference>
<evidence type="ECO:0000313" key="2">
    <source>
        <dbReference type="EMBL" id="HGT38558.1"/>
    </source>
</evidence>
<accession>A0A7C4LL63</accession>
<dbReference type="EMBL" id="DSVQ01000010">
    <property type="protein sequence ID" value="HGT38558.1"/>
    <property type="molecule type" value="Genomic_DNA"/>
</dbReference>
<evidence type="ECO:0000259" key="1">
    <source>
        <dbReference type="PROSITE" id="PS50106"/>
    </source>
</evidence>
<dbReference type="Gene3D" id="2.30.42.10">
    <property type="match status" value="1"/>
</dbReference>
<dbReference type="InterPro" id="IPR001478">
    <property type="entry name" value="PDZ"/>
</dbReference>
<organism evidence="2">
    <name type="scientific">Schlesneria paludicola</name>
    <dbReference type="NCBI Taxonomy" id="360056"/>
    <lineage>
        <taxon>Bacteria</taxon>
        <taxon>Pseudomonadati</taxon>
        <taxon>Planctomycetota</taxon>
        <taxon>Planctomycetia</taxon>
        <taxon>Planctomycetales</taxon>
        <taxon>Planctomycetaceae</taxon>
        <taxon>Schlesneria</taxon>
    </lineage>
</organism>
<dbReference type="InterPro" id="IPR041489">
    <property type="entry name" value="PDZ_6"/>
</dbReference>
<protein>
    <submittedName>
        <fullName evidence="2">PDZ domain-containing protein</fullName>
    </submittedName>
</protein>